<feature type="domain" description="SsuA/THI5-like" evidence="1">
    <location>
        <begin position="50"/>
        <end position="144"/>
    </location>
</feature>
<dbReference type="EMBL" id="JALBUU010000125">
    <property type="protein sequence ID" value="MCI0756339.1"/>
    <property type="molecule type" value="Genomic_DNA"/>
</dbReference>
<sequence length="296" mass="31990">MSGAAQPVALRAAIGDYPRTRALKDGRIASSLLRLDFAEVPVISRAFAPMVREGRFDASEMAIATFLQARAMGRPLVLLPVVLAARFQQSALLCRAESDIRGPADLRGRRIGVRAYSQTTGMWLRGIIAEEGGLRPEECRWITFEDAHVPGIADPPWAERAAPGQDMLAMLRTGALDAVIVGHDVPDDPGLRTVWPDPAAAAAAFWRRHGLVPVNHMLTMSRDLVDQQPWLVGELLRMVRAAAAPVPAGEHGAPPASRAALRPVLALALCYMEAQGMLPQPLTLEEAWEGLPDGVE</sequence>
<name>A0ABS9WCI0_9PROT</name>
<dbReference type="Pfam" id="PF09084">
    <property type="entry name" value="NMT1"/>
    <property type="match status" value="1"/>
</dbReference>
<organism evidence="2 3">
    <name type="scientific">Teichococcus vastitatis</name>
    <dbReference type="NCBI Taxonomy" id="2307076"/>
    <lineage>
        <taxon>Bacteria</taxon>
        <taxon>Pseudomonadati</taxon>
        <taxon>Pseudomonadota</taxon>
        <taxon>Alphaproteobacteria</taxon>
        <taxon>Acetobacterales</taxon>
        <taxon>Roseomonadaceae</taxon>
        <taxon>Roseomonas</taxon>
    </lineage>
</organism>
<protein>
    <submittedName>
        <fullName evidence="2">ABC transporter substrate-binding protein</fullName>
    </submittedName>
</protein>
<accession>A0ABS9WCI0</accession>
<dbReference type="InterPro" id="IPR015168">
    <property type="entry name" value="SsuA/THI5"/>
</dbReference>
<evidence type="ECO:0000313" key="3">
    <source>
        <dbReference type="Proteomes" id="UP001201985"/>
    </source>
</evidence>
<evidence type="ECO:0000313" key="2">
    <source>
        <dbReference type="EMBL" id="MCI0756339.1"/>
    </source>
</evidence>
<dbReference type="Gene3D" id="3.40.190.10">
    <property type="entry name" value="Periplasmic binding protein-like II"/>
    <property type="match status" value="1"/>
</dbReference>
<dbReference type="Proteomes" id="UP001201985">
    <property type="component" value="Unassembled WGS sequence"/>
</dbReference>
<evidence type="ECO:0000259" key="1">
    <source>
        <dbReference type="Pfam" id="PF09084"/>
    </source>
</evidence>
<gene>
    <name evidence="2" type="ORF">MON41_22130</name>
</gene>
<comment type="caution">
    <text evidence="2">The sequence shown here is derived from an EMBL/GenBank/DDBJ whole genome shotgun (WGS) entry which is preliminary data.</text>
</comment>
<reference evidence="2 3" key="1">
    <citation type="submission" date="2022-03" db="EMBL/GenBank/DDBJ databases">
        <title>Complete genome analysis of Roseomonas KG 17.1 : a prolific producer of plant growth promoters.</title>
        <authorList>
            <person name="Saadouli I."/>
            <person name="Najjari A."/>
            <person name="Mosbah A."/>
            <person name="Ouzari H.I."/>
        </authorList>
    </citation>
    <scope>NUCLEOTIDE SEQUENCE [LARGE SCALE GENOMIC DNA]</scope>
    <source>
        <strain evidence="2 3">KG17-1</strain>
    </source>
</reference>
<proteinExistence type="predicted"/>
<keyword evidence="3" id="KW-1185">Reference proteome</keyword>
<dbReference type="SUPFAM" id="SSF53850">
    <property type="entry name" value="Periplasmic binding protein-like II"/>
    <property type="match status" value="1"/>
</dbReference>
<dbReference type="RefSeq" id="WP_120009294.1">
    <property type="nucleotide sequence ID" value="NZ_JALBUU010000125.1"/>
</dbReference>